<dbReference type="RefSeq" id="WP_075937846.1">
    <property type="nucleotide sequence ID" value="NZ_BDJH01000002.1"/>
</dbReference>
<proteinExistence type="predicted"/>
<sequence>MSTAVDDETILEVLRSNSAPQMTTTEVANHLPVTRGTTRTRLQRLVDDDLINRETEGNNVVWWLPERGEEREAWEPDAEEEASEPEETDAEEEPEVEEGEEAEEEPEEEEEAEEEESEAEETEGEAAEDAETEDGESEDGDETEIAVTATEQSKSESEEGTEVEVEAVESEPDVETPDEATETRTAAEREEAAELSDDDEGLRVLAGVAVGLVAVILLRRLLGDDEE</sequence>
<dbReference type="EMBL" id="RJJC01000001">
    <property type="protein sequence ID" value="RNJ25577.1"/>
    <property type="molecule type" value="Genomic_DNA"/>
</dbReference>
<feature type="compositionally biased region" description="Acidic residues" evidence="1">
    <location>
        <begin position="158"/>
        <end position="180"/>
    </location>
</feature>
<reference evidence="2 3" key="1">
    <citation type="submission" date="2018-11" db="EMBL/GenBank/DDBJ databases">
        <title>Genome sequences of Natronomonas sp. CBA1133.</title>
        <authorList>
            <person name="Roh S.W."/>
            <person name="Cha I.-T."/>
        </authorList>
    </citation>
    <scope>NUCLEOTIDE SEQUENCE [LARGE SCALE GENOMIC DNA]</scope>
    <source>
        <strain evidence="2 3">CBA1133</strain>
    </source>
</reference>
<name>A0AAJ4R7H3_9EURY</name>
<dbReference type="InterPro" id="IPR036390">
    <property type="entry name" value="WH_DNA-bd_sf"/>
</dbReference>
<dbReference type="AlphaFoldDB" id="A0AAJ4R7H3"/>
<dbReference type="SUPFAM" id="SSF46785">
    <property type="entry name" value="Winged helix' DNA-binding domain"/>
    <property type="match status" value="1"/>
</dbReference>
<feature type="compositionally biased region" description="Acidic residues" evidence="1">
    <location>
        <begin position="75"/>
        <end position="144"/>
    </location>
</feature>
<comment type="caution">
    <text evidence="2">The sequence shown here is derived from an EMBL/GenBank/DDBJ whole genome shotgun (WGS) entry which is preliminary data.</text>
</comment>
<organism evidence="2 3">
    <name type="scientific">Halosegnis longus</name>
    <dbReference type="NCBI Taxonomy" id="2216012"/>
    <lineage>
        <taxon>Archaea</taxon>
        <taxon>Methanobacteriati</taxon>
        <taxon>Methanobacteriota</taxon>
        <taxon>Stenosarchaea group</taxon>
        <taxon>Halobacteria</taxon>
        <taxon>Halobacteriales</taxon>
        <taxon>Natronomonadaceae</taxon>
        <taxon>Halosegnis</taxon>
    </lineage>
</organism>
<dbReference type="InterPro" id="IPR036388">
    <property type="entry name" value="WH-like_DNA-bd_sf"/>
</dbReference>
<gene>
    <name evidence="2" type="ORF">Nmn1133_02015</name>
</gene>
<feature type="compositionally biased region" description="Basic and acidic residues" evidence="1">
    <location>
        <begin position="181"/>
        <end position="192"/>
    </location>
</feature>
<evidence type="ECO:0000256" key="1">
    <source>
        <dbReference type="SAM" id="MobiDB-lite"/>
    </source>
</evidence>
<evidence type="ECO:0000313" key="3">
    <source>
        <dbReference type="Proteomes" id="UP000270581"/>
    </source>
</evidence>
<accession>A0AAJ4R7H3</accession>
<evidence type="ECO:0000313" key="2">
    <source>
        <dbReference type="EMBL" id="RNJ25577.1"/>
    </source>
</evidence>
<dbReference type="Gene3D" id="1.10.10.10">
    <property type="entry name" value="Winged helix-like DNA-binding domain superfamily/Winged helix DNA-binding domain"/>
    <property type="match status" value="1"/>
</dbReference>
<dbReference type="Proteomes" id="UP000270581">
    <property type="component" value="Unassembled WGS sequence"/>
</dbReference>
<feature type="region of interest" description="Disordered" evidence="1">
    <location>
        <begin position="64"/>
        <end position="199"/>
    </location>
</feature>
<keyword evidence="3" id="KW-1185">Reference proteome</keyword>
<protein>
    <submittedName>
        <fullName evidence="2">ArsR family transcriptional regulator</fullName>
    </submittedName>
</protein>